<evidence type="ECO:0000313" key="3">
    <source>
        <dbReference type="EMBL" id="EAU43524.1"/>
    </source>
</evidence>
<dbReference type="InterPro" id="IPR036526">
    <property type="entry name" value="C-N_Hydrolase_sf"/>
</dbReference>
<dbReference type="InterPro" id="IPR003010">
    <property type="entry name" value="C-N_Hydrolase"/>
</dbReference>
<feature type="domain" description="CN hydrolase" evidence="2">
    <location>
        <begin position="5"/>
        <end position="273"/>
    </location>
</feature>
<name>Q0FH49_SALBH</name>
<dbReference type="CDD" id="cd07569">
    <property type="entry name" value="DCase"/>
    <property type="match status" value="1"/>
</dbReference>
<gene>
    <name evidence="3" type="ORF">R2601_20366</name>
</gene>
<dbReference type="EMBL" id="AATQ01000082">
    <property type="protein sequence ID" value="EAU43524.1"/>
    <property type="molecule type" value="Genomic_DNA"/>
</dbReference>
<dbReference type="OrthoDB" id="9803803at2"/>
<sequence length="302" mass="33754">MSRKFVVAAAQMGPIARDEPRASAVARMCAMMRSAHARGAALVVFPELALTTFFPRWYMQDAAEIDQWFETEMPNGEVKPLFDLARELKIGFHLGYAELTPEGRHFNTAILVSGQGEIVGKYRKIHLPGHFENEEWRPFQHLEKRYFEKGDMGFPVFDAFGGKLGMCICNDRRWPETWRMLGLGGAELVVLGYNTPLHYPPAPEHDHLQYFHNELSVQAGCYQNGLWAVAVAKAGVEEGSELIGGSVIVAPTGEIVARCVTSGDEVISAEIDLDRCTEIRANVFNFALHREPQDYALITAPK</sequence>
<keyword evidence="4" id="KW-1185">Reference proteome</keyword>
<accession>Q0FH49</accession>
<dbReference type="InterPro" id="IPR050345">
    <property type="entry name" value="Aliph_Amidase/BUP"/>
</dbReference>
<organism evidence="3 4">
    <name type="scientific">Salipiger bermudensis (strain DSM 26914 / JCM 13377 / KCTC 12554 / HTCC2601)</name>
    <name type="common">Pelagibaca bermudensis</name>
    <dbReference type="NCBI Taxonomy" id="314265"/>
    <lineage>
        <taxon>Bacteria</taxon>
        <taxon>Pseudomonadati</taxon>
        <taxon>Pseudomonadota</taxon>
        <taxon>Alphaproteobacteria</taxon>
        <taxon>Rhodobacterales</taxon>
        <taxon>Roseobacteraceae</taxon>
        <taxon>Salipiger</taxon>
    </lineage>
</organism>
<dbReference type="SUPFAM" id="SSF56317">
    <property type="entry name" value="Carbon-nitrogen hydrolase"/>
    <property type="match status" value="1"/>
</dbReference>
<comment type="caution">
    <text evidence="3">The sequence shown here is derived from an EMBL/GenBank/DDBJ whole genome shotgun (WGS) entry which is preliminary data.</text>
</comment>
<reference evidence="3 4" key="1">
    <citation type="journal article" date="2010" name="J. Bacteriol.">
        <title>Genome sequences of Pelagibaca bermudensis HTCC2601T and Maritimibacter alkaliphilus HTCC2654T, the type strains of two marine Roseobacter genera.</title>
        <authorList>
            <person name="Thrash J.C."/>
            <person name="Cho J.C."/>
            <person name="Ferriera S."/>
            <person name="Johnson J."/>
            <person name="Vergin K.L."/>
            <person name="Giovannoni S.J."/>
        </authorList>
    </citation>
    <scope>NUCLEOTIDE SEQUENCE [LARGE SCALE GENOMIC DNA]</scope>
    <source>
        <strain evidence="4">DSM 26914 / JCM 13377 / KCTC 12554 / HTCC2601</strain>
    </source>
</reference>
<keyword evidence="1 3" id="KW-0378">Hydrolase</keyword>
<dbReference type="STRING" id="314265.R2601_20366"/>
<dbReference type="Gene3D" id="3.60.110.10">
    <property type="entry name" value="Carbon-nitrogen hydrolase"/>
    <property type="match status" value="1"/>
</dbReference>
<dbReference type="GO" id="GO:0016811">
    <property type="term" value="F:hydrolase activity, acting on carbon-nitrogen (but not peptide) bonds, in linear amides"/>
    <property type="evidence" value="ECO:0007669"/>
    <property type="project" value="TreeGrafter"/>
</dbReference>
<dbReference type="Pfam" id="PF00795">
    <property type="entry name" value="CN_hydrolase"/>
    <property type="match status" value="1"/>
</dbReference>
<evidence type="ECO:0000259" key="2">
    <source>
        <dbReference type="PROSITE" id="PS50263"/>
    </source>
</evidence>
<proteinExistence type="predicted"/>
<dbReference type="eggNOG" id="COG0388">
    <property type="taxonomic scope" value="Bacteria"/>
</dbReference>
<dbReference type="HOGENOM" id="CLU_030130_0_0_5"/>
<dbReference type="AlphaFoldDB" id="Q0FH49"/>
<dbReference type="PANTHER" id="PTHR43674:SF12">
    <property type="entry name" value="NITRILASE C965.09-RELATED"/>
    <property type="match status" value="1"/>
</dbReference>
<dbReference type="RefSeq" id="WP_007798846.1">
    <property type="nucleotide sequence ID" value="NZ_DS022276.1"/>
</dbReference>
<evidence type="ECO:0000256" key="1">
    <source>
        <dbReference type="ARBA" id="ARBA00022801"/>
    </source>
</evidence>
<dbReference type="PROSITE" id="PS50263">
    <property type="entry name" value="CN_HYDROLASE"/>
    <property type="match status" value="1"/>
</dbReference>
<evidence type="ECO:0000313" key="4">
    <source>
        <dbReference type="Proteomes" id="UP000006230"/>
    </source>
</evidence>
<dbReference type="PANTHER" id="PTHR43674">
    <property type="entry name" value="NITRILASE C965.09-RELATED"/>
    <property type="match status" value="1"/>
</dbReference>
<protein>
    <submittedName>
        <fullName evidence="3">N-carbamyl-D-amino acid amidohydrolase</fullName>
    </submittedName>
</protein>
<dbReference type="Proteomes" id="UP000006230">
    <property type="component" value="Unassembled WGS sequence"/>
</dbReference>